<organism evidence="2 3">
    <name type="scientific">Pocillopora meandrina</name>
    <dbReference type="NCBI Taxonomy" id="46732"/>
    <lineage>
        <taxon>Eukaryota</taxon>
        <taxon>Metazoa</taxon>
        <taxon>Cnidaria</taxon>
        <taxon>Anthozoa</taxon>
        <taxon>Hexacorallia</taxon>
        <taxon>Scleractinia</taxon>
        <taxon>Astrocoeniina</taxon>
        <taxon>Pocilloporidae</taxon>
        <taxon>Pocillopora</taxon>
    </lineage>
</organism>
<sequence length="402" mass="45995">MAEAVGEEQPLLPNERTYLGLRRNRQPQDVNGCYRFLLKIVKITFCTLGLWSHRAWNYIPRVLVGLICIYQAVYDFYVVLGCHGFDCSFLQNSTDSKKPSHHKDDRRVANAVYTIVSLAAVVSYLFFIRCFIVAKHKNSAMVAPSEFLMEDLTRTDCWWLCLIFTSITMLYLSSVAVFYAIIWISQPKDSYFTFLATGVGAQFFAQWTAITTCHVFGVSSFAVGTYAEDTLRHIEQIEEQHRSLDKIITLHQGLCTVVFNTVSSYSVWFVVHWVSYGVGVVLSVIYISKEILFRSKYGTPIINLVYLGLFFVCHIYLFLVPCIFAARITSKCRGVYEKINSTTFANWNVDGHPFRDRQNIALFISYAKDSGCGFKIGRITFSTSLAWLSFFFGLIGLLFHFF</sequence>
<keyword evidence="1" id="KW-0472">Membrane</keyword>
<comment type="caution">
    <text evidence="2">The sequence shown here is derived from an EMBL/GenBank/DDBJ whole genome shotgun (WGS) entry which is preliminary data.</text>
</comment>
<feature type="transmembrane region" description="Helical" evidence="1">
    <location>
        <begin position="62"/>
        <end position="80"/>
    </location>
</feature>
<dbReference type="AlphaFoldDB" id="A0AAU9XUR7"/>
<accession>A0AAU9XUR7</accession>
<feature type="transmembrane region" description="Helical" evidence="1">
    <location>
        <begin position="384"/>
        <end position="401"/>
    </location>
</feature>
<feature type="transmembrane region" description="Helical" evidence="1">
    <location>
        <begin position="111"/>
        <end position="132"/>
    </location>
</feature>
<feature type="transmembrane region" description="Helical" evidence="1">
    <location>
        <begin position="157"/>
        <end position="184"/>
    </location>
</feature>
<reference evidence="2 3" key="1">
    <citation type="submission" date="2022-05" db="EMBL/GenBank/DDBJ databases">
        <authorList>
            <consortium name="Genoscope - CEA"/>
            <person name="William W."/>
        </authorList>
    </citation>
    <scope>NUCLEOTIDE SEQUENCE [LARGE SCALE GENOMIC DNA]</scope>
</reference>
<keyword evidence="1" id="KW-0812">Transmembrane</keyword>
<evidence type="ECO:0000256" key="1">
    <source>
        <dbReference type="SAM" id="Phobius"/>
    </source>
</evidence>
<feature type="transmembrane region" description="Helical" evidence="1">
    <location>
        <begin position="304"/>
        <end position="326"/>
    </location>
</feature>
<keyword evidence="3" id="KW-1185">Reference proteome</keyword>
<dbReference type="Proteomes" id="UP001159428">
    <property type="component" value="Unassembled WGS sequence"/>
</dbReference>
<protein>
    <recommendedName>
        <fullName evidence="4">Gustatory receptor</fullName>
    </recommendedName>
</protein>
<keyword evidence="1" id="KW-1133">Transmembrane helix</keyword>
<feature type="transmembrane region" description="Helical" evidence="1">
    <location>
        <begin position="204"/>
        <end position="227"/>
    </location>
</feature>
<evidence type="ECO:0000313" key="3">
    <source>
        <dbReference type="Proteomes" id="UP001159428"/>
    </source>
</evidence>
<dbReference type="EMBL" id="CALNXJ010000061">
    <property type="protein sequence ID" value="CAH3156504.1"/>
    <property type="molecule type" value="Genomic_DNA"/>
</dbReference>
<name>A0AAU9XUR7_9CNID</name>
<evidence type="ECO:0000313" key="2">
    <source>
        <dbReference type="EMBL" id="CAH3156504.1"/>
    </source>
</evidence>
<gene>
    <name evidence="2" type="ORF">PMEA_00029520</name>
</gene>
<evidence type="ECO:0008006" key="4">
    <source>
        <dbReference type="Google" id="ProtNLM"/>
    </source>
</evidence>
<proteinExistence type="predicted"/>
<feature type="transmembrane region" description="Helical" evidence="1">
    <location>
        <begin position="273"/>
        <end position="292"/>
    </location>
</feature>